<keyword evidence="3 7" id="KW-0067">ATP-binding</keyword>
<dbReference type="PROSITE" id="PS51161">
    <property type="entry name" value="ATP_CONE"/>
    <property type="match status" value="1"/>
</dbReference>
<dbReference type="GO" id="GO:0003677">
    <property type="term" value="F:DNA binding"/>
    <property type="evidence" value="ECO:0007669"/>
    <property type="project" value="UniProtKB-KW"/>
</dbReference>
<organism evidence="9 10">
    <name type="scientific">Candidatus Kerfeldbacteria bacterium CG08_land_8_20_14_0_20_43_14</name>
    <dbReference type="NCBI Taxonomy" id="2014246"/>
    <lineage>
        <taxon>Bacteria</taxon>
        <taxon>Candidatus Kerfeldiibacteriota</taxon>
    </lineage>
</organism>
<proteinExistence type="inferred from homology"/>
<reference evidence="10" key="1">
    <citation type="submission" date="2017-09" db="EMBL/GenBank/DDBJ databases">
        <title>Depth-based differentiation of microbial function through sediment-hosted aquifers and enrichment of novel symbionts in the deep terrestrial subsurface.</title>
        <authorList>
            <person name="Probst A.J."/>
            <person name="Ladd B."/>
            <person name="Jarett J.K."/>
            <person name="Geller-Mcgrath D.E."/>
            <person name="Sieber C.M.K."/>
            <person name="Emerson J.B."/>
            <person name="Anantharaman K."/>
            <person name="Thomas B.C."/>
            <person name="Malmstrom R."/>
            <person name="Stieglmeier M."/>
            <person name="Klingl A."/>
            <person name="Woyke T."/>
            <person name="Ryan C.M."/>
            <person name="Banfield J.F."/>
        </authorList>
    </citation>
    <scope>NUCLEOTIDE SEQUENCE [LARGE SCALE GENOMIC DNA]</scope>
</reference>
<evidence type="ECO:0000256" key="1">
    <source>
        <dbReference type="ARBA" id="ARBA00022491"/>
    </source>
</evidence>
<name>A0A2H0YQ63_9BACT</name>
<dbReference type="EMBL" id="PEXW01000051">
    <property type="protein sequence ID" value="PIS40645.1"/>
    <property type="molecule type" value="Genomic_DNA"/>
</dbReference>
<feature type="zinc finger region" evidence="7">
    <location>
        <begin position="3"/>
        <end position="34"/>
    </location>
</feature>
<keyword evidence="6 7" id="KW-0804">Transcription</keyword>
<evidence type="ECO:0000256" key="4">
    <source>
        <dbReference type="ARBA" id="ARBA00023015"/>
    </source>
</evidence>
<comment type="function">
    <text evidence="7">Negatively regulates transcription of bacterial ribonucleotide reductase nrd genes and operons by binding to NrdR-boxes.</text>
</comment>
<evidence type="ECO:0000256" key="2">
    <source>
        <dbReference type="ARBA" id="ARBA00022741"/>
    </source>
</evidence>
<keyword evidence="2 7" id="KW-0547">Nucleotide-binding</keyword>
<dbReference type="HAMAP" id="MF_00440">
    <property type="entry name" value="NrdR"/>
    <property type="match status" value="1"/>
</dbReference>
<comment type="cofactor">
    <cofactor evidence="7">
        <name>Zn(2+)</name>
        <dbReference type="ChEBI" id="CHEBI:29105"/>
    </cofactor>
    <text evidence="7">Binds 1 zinc ion.</text>
</comment>
<dbReference type="Proteomes" id="UP000236845">
    <property type="component" value="Unassembled WGS sequence"/>
</dbReference>
<dbReference type="AlphaFoldDB" id="A0A2H0YQ63"/>
<dbReference type="GO" id="GO:0005524">
    <property type="term" value="F:ATP binding"/>
    <property type="evidence" value="ECO:0007669"/>
    <property type="project" value="UniProtKB-UniRule"/>
</dbReference>
<dbReference type="InterPro" id="IPR055173">
    <property type="entry name" value="NrdR-like_N"/>
</dbReference>
<dbReference type="NCBIfam" id="TIGR00244">
    <property type="entry name" value="transcriptional regulator NrdR"/>
    <property type="match status" value="1"/>
</dbReference>
<keyword evidence="7" id="KW-0863">Zinc-finger</keyword>
<evidence type="ECO:0000256" key="7">
    <source>
        <dbReference type="HAMAP-Rule" id="MF_00440"/>
    </source>
</evidence>
<dbReference type="GO" id="GO:0045892">
    <property type="term" value="P:negative regulation of DNA-templated transcription"/>
    <property type="evidence" value="ECO:0007669"/>
    <property type="project" value="UniProtKB-UniRule"/>
</dbReference>
<dbReference type="GO" id="GO:0008270">
    <property type="term" value="F:zinc ion binding"/>
    <property type="evidence" value="ECO:0007669"/>
    <property type="project" value="UniProtKB-UniRule"/>
</dbReference>
<evidence type="ECO:0000256" key="3">
    <source>
        <dbReference type="ARBA" id="ARBA00022840"/>
    </source>
</evidence>
<dbReference type="Pfam" id="PF22811">
    <property type="entry name" value="Zn_ribbon_NrdR"/>
    <property type="match status" value="1"/>
</dbReference>
<dbReference type="PANTHER" id="PTHR30455">
    <property type="entry name" value="TRANSCRIPTIONAL REPRESSOR NRDR"/>
    <property type="match status" value="1"/>
</dbReference>
<evidence type="ECO:0000259" key="8">
    <source>
        <dbReference type="PROSITE" id="PS51161"/>
    </source>
</evidence>
<keyword evidence="4 7" id="KW-0805">Transcription regulation</keyword>
<gene>
    <name evidence="7" type="primary">nrdR</name>
    <name evidence="9" type="ORF">COT26_02260</name>
</gene>
<keyword evidence="5 7" id="KW-0238">DNA-binding</keyword>
<feature type="domain" description="ATP-cone" evidence="8">
    <location>
        <begin position="49"/>
        <end position="139"/>
    </location>
</feature>
<evidence type="ECO:0000313" key="9">
    <source>
        <dbReference type="EMBL" id="PIS40645.1"/>
    </source>
</evidence>
<evidence type="ECO:0000313" key="10">
    <source>
        <dbReference type="Proteomes" id="UP000236845"/>
    </source>
</evidence>
<protein>
    <recommendedName>
        <fullName evidence="7">Transcriptional repressor NrdR</fullName>
    </recommendedName>
</protein>
<dbReference type="Pfam" id="PF03477">
    <property type="entry name" value="ATP-cone"/>
    <property type="match status" value="1"/>
</dbReference>
<comment type="similarity">
    <text evidence="7">Belongs to the NrdR family.</text>
</comment>
<accession>A0A2H0YQ63</accession>
<keyword evidence="7" id="KW-0479">Metal-binding</keyword>
<sequence length="162" mass="19169">MKCPACHKPDTRVMDSRLVEGGMTIRRRRECSKCGFRFSTVEQTEILNLSVIKRDGRREPYNRDKLETGIKRSFQKLPLTQDEFKQLINRIERDIQIAGRSEIKSKDIGEIVMRYLKKANQVAYIRFASVYRAFKDVETFQKELHALLKPRHQKKAKAKKRR</sequence>
<keyword evidence="7" id="KW-0862">Zinc</keyword>
<evidence type="ECO:0000256" key="5">
    <source>
        <dbReference type="ARBA" id="ARBA00023125"/>
    </source>
</evidence>
<dbReference type="PANTHER" id="PTHR30455:SF2">
    <property type="entry name" value="TRANSCRIPTIONAL REPRESSOR NRDR"/>
    <property type="match status" value="1"/>
</dbReference>
<dbReference type="InterPro" id="IPR003796">
    <property type="entry name" value="RNR_NrdR-like"/>
</dbReference>
<comment type="caution">
    <text evidence="9">The sequence shown here is derived from an EMBL/GenBank/DDBJ whole genome shotgun (WGS) entry which is preliminary data.</text>
</comment>
<evidence type="ECO:0000256" key="6">
    <source>
        <dbReference type="ARBA" id="ARBA00023163"/>
    </source>
</evidence>
<keyword evidence="1 7" id="KW-0678">Repressor</keyword>
<dbReference type="InterPro" id="IPR005144">
    <property type="entry name" value="ATP-cone_dom"/>
</dbReference>